<reference evidence="1 2" key="1">
    <citation type="submission" date="2016-10" db="EMBL/GenBank/DDBJ databases">
        <authorList>
            <person name="de Groot N.N."/>
        </authorList>
    </citation>
    <scope>NUCLEOTIDE SEQUENCE [LARGE SCALE GENOMIC DNA]</scope>
    <source>
        <strain evidence="1 2">ATCC 29281</strain>
    </source>
</reference>
<dbReference type="Proteomes" id="UP000187280">
    <property type="component" value="Unassembled WGS sequence"/>
</dbReference>
<sequence length="72" mass="7977">MGFVFYLMRAAAGIIALVKAIPMPMTPCVYAGRFIFCIWPGRRSDPVNILRLKGGSFVLIRIMGFVTNLLSP</sequence>
<name>A0A1H4B603_9GAMM</name>
<evidence type="ECO:0000313" key="2">
    <source>
        <dbReference type="Proteomes" id="UP000187280"/>
    </source>
</evidence>
<evidence type="ECO:0000313" key="1">
    <source>
        <dbReference type="EMBL" id="SEA43388.1"/>
    </source>
</evidence>
<organism evidence="1 2">
    <name type="scientific">Lonsdalea quercina</name>
    <dbReference type="NCBI Taxonomy" id="71657"/>
    <lineage>
        <taxon>Bacteria</taxon>
        <taxon>Pseudomonadati</taxon>
        <taxon>Pseudomonadota</taxon>
        <taxon>Gammaproteobacteria</taxon>
        <taxon>Enterobacterales</taxon>
        <taxon>Pectobacteriaceae</taxon>
        <taxon>Lonsdalea</taxon>
    </lineage>
</organism>
<dbReference type="EMBL" id="FNQS01000004">
    <property type="protein sequence ID" value="SEA43388.1"/>
    <property type="molecule type" value="Genomic_DNA"/>
</dbReference>
<gene>
    <name evidence="1" type="ORF">SAMN02982996_01658</name>
</gene>
<protein>
    <submittedName>
        <fullName evidence="1">Uncharacterized protein</fullName>
    </submittedName>
</protein>
<accession>A0A1H4B603</accession>
<proteinExistence type="predicted"/>
<dbReference type="AlphaFoldDB" id="A0A1H4B603"/>
<keyword evidence="2" id="KW-1185">Reference proteome</keyword>